<feature type="compositionally biased region" description="Basic and acidic residues" evidence="1">
    <location>
        <begin position="1"/>
        <end position="10"/>
    </location>
</feature>
<feature type="compositionally biased region" description="Polar residues" evidence="1">
    <location>
        <begin position="167"/>
        <end position="187"/>
    </location>
</feature>
<evidence type="ECO:0000313" key="2">
    <source>
        <dbReference type="EMBL" id="EDQ84458.1"/>
    </source>
</evidence>
<evidence type="ECO:0000313" key="3">
    <source>
        <dbReference type="Proteomes" id="UP000001357"/>
    </source>
</evidence>
<feature type="region of interest" description="Disordered" evidence="1">
    <location>
        <begin position="94"/>
        <end position="187"/>
    </location>
</feature>
<accession>A9VDE6</accession>
<dbReference type="Proteomes" id="UP000001357">
    <property type="component" value="Unassembled WGS sequence"/>
</dbReference>
<sequence length="187" mass="19240">MGKIPVRDTDGSSTHLGDQASGSDCSPELLEEMSDPSFCVMNVTDVAPLPSKSNSGGRDDGLEFQAPVVLLVPPGICSEDGIVEDVVQIESKVTVGGGGSSVPSHAPGEDDGDAGPCAKQSKVSGSARARSNRGSKHRQLLDQRAQPFQAGPPLPAQPLPASLPSSNSHVRATTPLSTRRFNGSAES</sequence>
<dbReference type="AlphaFoldDB" id="A9VDE6"/>
<keyword evidence="3" id="KW-1185">Reference proteome</keyword>
<name>A9VDE6_MONBE</name>
<protein>
    <submittedName>
        <fullName evidence="2">Uncharacterized protein</fullName>
    </submittedName>
</protein>
<dbReference type="EMBL" id="CH991587">
    <property type="protein sequence ID" value="EDQ84458.1"/>
    <property type="molecule type" value="Genomic_DNA"/>
</dbReference>
<evidence type="ECO:0000256" key="1">
    <source>
        <dbReference type="SAM" id="MobiDB-lite"/>
    </source>
</evidence>
<dbReference type="InParanoid" id="A9VDE6"/>
<reference evidence="2 3" key="1">
    <citation type="journal article" date="2008" name="Nature">
        <title>The genome of the choanoflagellate Monosiga brevicollis and the origin of metazoans.</title>
        <authorList>
            <consortium name="JGI Sequencing"/>
            <person name="King N."/>
            <person name="Westbrook M.J."/>
            <person name="Young S.L."/>
            <person name="Kuo A."/>
            <person name="Abedin M."/>
            <person name="Chapman J."/>
            <person name="Fairclough S."/>
            <person name="Hellsten U."/>
            <person name="Isogai Y."/>
            <person name="Letunic I."/>
            <person name="Marr M."/>
            <person name="Pincus D."/>
            <person name="Putnam N."/>
            <person name="Rokas A."/>
            <person name="Wright K.J."/>
            <person name="Zuzow R."/>
            <person name="Dirks W."/>
            <person name="Good M."/>
            <person name="Goodstein D."/>
            <person name="Lemons D."/>
            <person name="Li W."/>
            <person name="Lyons J.B."/>
            <person name="Morris A."/>
            <person name="Nichols S."/>
            <person name="Richter D.J."/>
            <person name="Salamov A."/>
            <person name="Bork P."/>
            <person name="Lim W.A."/>
            <person name="Manning G."/>
            <person name="Miller W.T."/>
            <person name="McGinnis W."/>
            <person name="Shapiro H."/>
            <person name="Tjian R."/>
            <person name="Grigoriev I.V."/>
            <person name="Rokhsar D."/>
        </authorList>
    </citation>
    <scope>NUCLEOTIDE SEQUENCE [LARGE SCALE GENOMIC DNA]</scope>
    <source>
        <strain evidence="3">MX1 / ATCC 50154</strain>
    </source>
</reference>
<gene>
    <name evidence="2" type="ORF">MONBRDRAFT_12814</name>
</gene>
<dbReference type="GeneID" id="5895986"/>
<feature type="region of interest" description="Disordered" evidence="1">
    <location>
        <begin position="1"/>
        <end position="31"/>
    </location>
</feature>
<organism evidence="2 3">
    <name type="scientific">Monosiga brevicollis</name>
    <name type="common">Choanoflagellate</name>
    <dbReference type="NCBI Taxonomy" id="81824"/>
    <lineage>
        <taxon>Eukaryota</taxon>
        <taxon>Choanoflagellata</taxon>
        <taxon>Craspedida</taxon>
        <taxon>Salpingoecidae</taxon>
        <taxon>Monosiga</taxon>
    </lineage>
</organism>
<dbReference type="KEGG" id="mbr:MONBRDRAFT_12814"/>
<dbReference type="RefSeq" id="XP_001750753.1">
    <property type="nucleotide sequence ID" value="XM_001750701.1"/>
</dbReference>
<proteinExistence type="predicted"/>
<feature type="compositionally biased region" description="Polar residues" evidence="1">
    <location>
        <begin position="11"/>
        <end position="24"/>
    </location>
</feature>